<evidence type="ECO:0000313" key="1">
    <source>
        <dbReference type="EMBL" id="AZA51300.1"/>
    </source>
</evidence>
<sequence length="126" mass="14631">MSENDISRMVYEAGYRVHKTLGPGLLESAYEECMFYELNKHELLVEKQKPMPLVYDEVKLDVGYRLDFLIESKFVLEIKSVESLNDVYLAQILTYLRLSNCKLGMLINFNTLQFKNGVKRVINGTL</sequence>
<dbReference type="Proteomes" id="UP000273270">
    <property type="component" value="Chromosome"/>
</dbReference>
<dbReference type="Pfam" id="PF13366">
    <property type="entry name" value="PDDEXK_3"/>
    <property type="match status" value="1"/>
</dbReference>
<keyword evidence="2" id="KW-1185">Reference proteome</keyword>
<dbReference type="InterPro" id="IPR026350">
    <property type="entry name" value="GxxExxY"/>
</dbReference>
<accession>A0A3G6NS01</accession>
<reference evidence="2" key="1">
    <citation type="submission" date="2018-11" db="EMBL/GenBank/DDBJ databases">
        <title>Proposal to divide the Flavobacteriaceae and reorganize its genera based on Amino Acid Identity values calculated from whole genome sequences.</title>
        <authorList>
            <person name="Nicholson A.C."/>
            <person name="Gulvik C.A."/>
            <person name="Whitney A.M."/>
            <person name="Humrighouse B.W."/>
            <person name="Bell M."/>
            <person name="Holmes B."/>
            <person name="Steigerwalt A.G."/>
            <person name="Villarma A."/>
            <person name="Sheth M."/>
            <person name="Batra D."/>
            <person name="Pryor J."/>
            <person name="Bernardet J.-F."/>
            <person name="Hugo C."/>
            <person name="Kampfer P."/>
            <person name="Newman J."/>
            <person name="McQuiston J.R."/>
        </authorList>
    </citation>
    <scope>NUCLEOTIDE SEQUENCE [LARGE SCALE GENOMIC DNA]</scope>
    <source>
        <strain evidence="2">G0188</strain>
    </source>
</reference>
<dbReference type="KEGG" id="ccau:EG346_08020"/>
<gene>
    <name evidence="1" type="ORF">EG346_08020</name>
</gene>
<evidence type="ECO:0000313" key="2">
    <source>
        <dbReference type="Proteomes" id="UP000273270"/>
    </source>
</evidence>
<proteinExistence type="predicted"/>
<organism evidence="1 2">
    <name type="scientific">Chryseobacterium carnipullorum</name>
    <dbReference type="NCBI Taxonomy" id="1124835"/>
    <lineage>
        <taxon>Bacteria</taxon>
        <taxon>Pseudomonadati</taxon>
        <taxon>Bacteroidota</taxon>
        <taxon>Flavobacteriia</taxon>
        <taxon>Flavobacteriales</taxon>
        <taxon>Weeksellaceae</taxon>
        <taxon>Chryseobacterium group</taxon>
        <taxon>Chryseobacterium</taxon>
    </lineage>
</organism>
<protein>
    <submittedName>
        <fullName evidence="1">GxxExxY protein</fullName>
    </submittedName>
</protein>
<dbReference type="AlphaFoldDB" id="A0A3G6NS01"/>
<name>A0A3G6NS01_CHRCU</name>
<dbReference type="OrthoDB" id="1119698at2"/>
<dbReference type="EMBL" id="CP033920">
    <property type="protein sequence ID" value="AZA51300.1"/>
    <property type="molecule type" value="Genomic_DNA"/>
</dbReference>
<dbReference type="NCBIfam" id="TIGR04256">
    <property type="entry name" value="GxxExxY"/>
    <property type="match status" value="1"/>
</dbReference>